<comment type="caution">
    <text evidence="1">The sequence shown here is derived from an EMBL/GenBank/DDBJ whole genome shotgun (WGS) entry which is preliminary data.</text>
</comment>
<name>A0A9D4D4Y2_DREPO</name>
<sequence length="171" mass="19714">MESCKMDRVLLAPLVISKAENISTFTSLAEKANQVSENKCQRIISSLESKQTETLAKMTKEMNELKYVLSQIKVKTGKREAIKEQGRNSPRAKFAKVLLRDNTCSDETPEDVKENTEQKYSTKRARSSVITKKERLMLARTENQQRRYSCQLGNVLFNRQSRDVSRTFKSR</sequence>
<accession>A0A9D4D4Y2</accession>
<dbReference type="AlphaFoldDB" id="A0A9D4D4Y2"/>
<dbReference type="EMBL" id="JAIWYP010000011">
    <property type="protein sequence ID" value="KAH3738006.1"/>
    <property type="molecule type" value="Genomic_DNA"/>
</dbReference>
<reference evidence="1" key="1">
    <citation type="journal article" date="2019" name="bioRxiv">
        <title>The Genome of the Zebra Mussel, Dreissena polymorpha: A Resource for Invasive Species Research.</title>
        <authorList>
            <person name="McCartney M.A."/>
            <person name="Auch B."/>
            <person name="Kono T."/>
            <person name="Mallez S."/>
            <person name="Zhang Y."/>
            <person name="Obille A."/>
            <person name="Becker A."/>
            <person name="Abrahante J.E."/>
            <person name="Garbe J."/>
            <person name="Badalamenti J.P."/>
            <person name="Herman A."/>
            <person name="Mangelson H."/>
            <person name="Liachko I."/>
            <person name="Sullivan S."/>
            <person name="Sone E.D."/>
            <person name="Koren S."/>
            <person name="Silverstein K.A.T."/>
            <person name="Beckman K.B."/>
            <person name="Gohl D.M."/>
        </authorList>
    </citation>
    <scope>NUCLEOTIDE SEQUENCE</scope>
    <source>
        <strain evidence="1">Duluth1</strain>
        <tissue evidence="1">Whole animal</tissue>
    </source>
</reference>
<reference evidence="1" key="2">
    <citation type="submission" date="2020-11" db="EMBL/GenBank/DDBJ databases">
        <authorList>
            <person name="McCartney M.A."/>
            <person name="Auch B."/>
            <person name="Kono T."/>
            <person name="Mallez S."/>
            <person name="Becker A."/>
            <person name="Gohl D.M."/>
            <person name="Silverstein K.A.T."/>
            <person name="Koren S."/>
            <person name="Bechman K.B."/>
            <person name="Herman A."/>
            <person name="Abrahante J.E."/>
            <person name="Garbe J."/>
        </authorList>
    </citation>
    <scope>NUCLEOTIDE SEQUENCE</scope>
    <source>
        <strain evidence="1">Duluth1</strain>
        <tissue evidence="1">Whole animal</tissue>
    </source>
</reference>
<organism evidence="1 2">
    <name type="scientific">Dreissena polymorpha</name>
    <name type="common">Zebra mussel</name>
    <name type="synonym">Mytilus polymorpha</name>
    <dbReference type="NCBI Taxonomy" id="45954"/>
    <lineage>
        <taxon>Eukaryota</taxon>
        <taxon>Metazoa</taxon>
        <taxon>Spiralia</taxon>
        <taxon>Lophotrochozoa</taxon>
        <taxon>Mollusca</taxon>
        <taxon>Bivalvia</taxon>
        <taxon>Autobranchia</taxon>
        <taxon>Heteroconchia</taxon>
        <taxon>Euheterodonta</taxon>
        <taxon>Imparidentia</taxon>
        <taxon>Neoheterodontei</taxon>
        <taxon>Myida</taxon>
        <taxon>Dreissenoidea</taxon>
        <taxon>Dreissenidae</taxon>
        <taxon>Dreissena</taxon>
    </lineage>
</organism>
<protein>
    <submittedName>
        <fullName evidence="1">Uncharacterized protein</fullName>
    </submittedName>
</protein>
<proteinExistence type="predicted"/>
<keyword evidence="2" id="KW-1185">Reference proteome</keyword>
<dbReference type="Proteomes" id="UP000828390">
    <property type="component" value="Unassembled WGS sequence"/>
</dbReference>
<gene>
    <name evidence="1" type="ORF">DPMN_044609</name>
</gene>
<evidence type="ECO:0000313" key="1">
    <source>
        <dbReference type="EMBL" id="KAH3738006.1"/>
    </source>
</evidence>
<evidence type="ECO:0000313" key="2">
    <source>
        <dbReference type="Proteomes" id="UP000828390"/>
    </source>
</evidence>